<keyword evidence="1" id="KW-0732">Signal</keyword>
<evidence type="ECO:0000256" key="2">
    <source>
        <dbReference type="ARBA" id="ARBA00022801"/>
    </source>
</evidence>
<dbReference type="InterPro" id="IPR050955">
    <property type="entry name" value="Plant_Biomass_Hydrol_Est"/>
</dbReference>
<protein>
    <submittedName>
        <fullName evidence="3">PHB depolymerase esterase</fullName>
    </submittedName>
</protein>
<evidence type="ECO:0000313" key="3">
    <source>
        <dbReference type="EMBL" id="OWW18307.1"/>
    </source>
</evidence>
<accession>A0A254T815</accession>
<dbReference type="Proteomes" id="UP000197535">
    <property type="component" value="Unassembled WGS sequence"/>
</dbReference>
<dbReference type="Gene3D" id="3.40.50.1820">
    <property type="entry name" value="alpha/beta hydrolase"/>
    <property type="match status" value="1"/>
</dbReference>
<dbReference type="SUPFAM" id="SSF53474">
    <property type="entry name" value="alpha/beta-Hydrolases"/>
    <property type="match status" value="1"/>
</dbReference>
<dbReference type="PANTHER" id="PTHR43037">
    <property type="entry name" value="UNNAMED PRODUCT-RELATED"/>
    <property type="match status" value="1"/>
</dbReference>
<dbReference type="AlphaFoldDB" id="A0A254T815"/>
<evidence type="ECO:0000313" key="4">
    <source>
        <dbReference type="Proteomes" id="UP000197535"/>
    </source>
</evidence>
<proteinExistence type="predicted"/>
<dbReference type="GO" id="GO:0005576">
    <property type="term" value="C:extracellular region"/>
    <property type="evidence" value="ECO:0007669"/>
    <property type="project" value="InterPro"/>
</dbReference>
<keyword evidence="4" id="KW-1185">Reference proteome</keyword>
<organism evidence="3 4">
    <name type="scientific">Noviherbaspirillum denitrificans</name>
    <dbReference type="NCBI Taxonomy" id="1968433"/>
    <lineage>
        <taxon>Bacteria</taxon>
        <taxon>Pseudomonadati</taxon>
        <taxon>Pseudomonadota</taxon>
        <taxon>Betaproteobacteria</taxon>
        <taxon>Burkholderiales</taxon>
        <taxon>Oxalobacteraceae</taxon>
        <taxon>Noviherbaspirillum</taxon>
    </lineage>
</organism>
<dbReference type="PANTHER" id="PTHR43037:SF1">
    <property type="entry name" value="BLL1128 PROTEIN"/>
    <property type="match status" value="1"/>
</dbReference>
<dbReference type="GO" id="GO:0016787">
    <property type="term" value="F:hydrolase activity"/>
    <property type="evidence" value="ECO:0007669"/>
    <property type="project" value="UniProtKB-KW"/>
</dbReference>
<gene>
    <name evidence="3" type="ORF">AYR66_01655</name>
</gene>
<dbReference type="EMBL" id="LSTO01000011">
    <property type="protein sequence ID" value="OWW18307.1"/>
    <property type="molecule type" value="Genomic_DNA"/>
</dbReference>
<name>A0A254T815_9BURK</name>
<keyword evidence="2" id="KW-0378">Hydrolase</keyword>
<dbReference type="OrthoDB" id="9767239at2"/>
<dbReference type="Pfam" id="PF10503">
    <property type="entry name" value="Esterase_PHB"/>
    <property type="match status" value="1"/>
</dbReference>
<dbReference type="RefSeq" id="WP_088710535.1">
    <property type="nucleotide sequence ID" value="NZ_LSTO01000011.1"/>
</dbReference>
<dbReference type="InterPro" id="IPR029058">
    <property type="entry name" value="AB_hydrolase_fold"/>
</dbReference>
<comment type="caution">
    <text evidence="3">The sequence shown here is derived from an EMBL/GenBank/DDBJ whole genome shotgun (WGS) entry which is preliminary data.</text>
</comment>
<sequence>MKIDEGFLAQMREATQILQREGPMAATAAIQRALHGDNASGNTAGQQDWSRFLPKAPELHDVTTPHAPDDRANVQSGDNLRTRLRKFARGKWPDAMARQEVEDVEVHEAADLAGKGRFLSGTCTNQAGTRAYKLYIPSGYTGQQLPLVVMLHGCTQNPDDFAAGTAMNAVAEDNQCFVVYPAQSQNANGSNCWNWFNAGDYRRDNGEASIIADITRNIISEYKIDTSRIYVAGLSAGGAMATVMAATYPDLYAAIGVHSGLPYAVAHDVPSAFAAMKSRKMKTSARKTGVKEAKPLGHVMPVIMFHGDRDATVDPSNGEQVVAQCVPQLDAGSSKATSVKVEKDAVPNGRTYTRTLLHDAQGKAIAEKWIVHGAGHAWSGGSSKGSYTDPKGPDATREMLRFFYTHRRSQVEDKPDA</sequence>
<reference evidence="3 4" key="1">
    <citation type="submission" date="2016-02" db="EMBL/GenBank/DDBJ databases">
        <authorList>
            <person name="Wen L."/>
            <person name="He K."/>
            <person name="Yang H."/>
        </authorList>
    </citation>
    <scope>NUCLEOTIDE SEQUENCE [LARGE SCALE GENOMIC DNA]</scope>
    <source>
        <strain evidence="3 4">TSA40</strain>
    </source>
</reference>
<dbReference type="InterPro" id="IPR010126">
    <property type="entry name" value="Esterase_phb"/>
</dbReference>
<evidence type="ECO:0000256" key="1">
    <source>
        <dbReference type="ARBA" id="ARBA00022729"/>
    </source>
</evidence>
<dbReference type="NCBIfam" id="TIGR01840">
    <property type="entry name" value="esterase_phb"/>
    <property type="match status" value="1"/>
</dbReference>